<accession>A0A6L2LJ09</accession>
<evidence type="ECO:0000313" key="1">
    <source>
        <dbReference type="EMBL" id="GEU60987.1"/>
    </source>
</evidence>
<reference evidence="1" key="1">
    <citation type="journal article" date="2019" name="Sci. Rep.">
        <title>Draft genome of Tanacetum cinerariifolium, the natural source of mosquito coil.</title>
        <authorList>
            <person name="Yamashiro T."/>
            <person name="Shiraishi A."/>
            <person name="Satake H."/>
            <person name="Nakayama K."/>
        </authorList>
    </citation>
    <scope>NUCLEOTIDE SEQUENCE</scope>
</reference>
<organism evidence="1">
    <name type="scientific">Tanacetum cinerariifolium</name>
    <name type="common">Dalmatian daisy</name>
    <name type="synonym">Chrysanthemum cinerariifolium</name>
    <dbReference type="NCBI Taxonomy" id="118510"/>
    <lineage>
        <taxon>Eukaryota</taxon>
        <taxon>Viridiplantae</taxon>
        <taxon>Streptophyta</taxon>
        <taxon>Embryophyta</taxon>
        <taxon>Tracheophyta</taxon>
        <taxon>Spermatophyta</taxon>
        <taxon>Magnoliopsida</taxon>
        <taxon>eudicotyledons</taxon>
        <taxon>Gunneridae</taxon>
        <taxon>Pentapetalae</taxon>
        <taxon>asterids</taxon>
        <taxon>campanulids</taxon>
        <taxon>Asterales</taxon>
        <taxon>Asteraceae</taxon>
        <taxon>Asteroideae</taxon>
        <taxon>Anthemideae</taxon>
        <taxon>Anthemidinae</taxon>
        <taxon>Tanacetum</taxon>
    </lineage>
</organism>
<sequence>MEVDIEEDENKLELTYPYEKHEDETVPASVHEVGESSTAPFLREDSDGLLSGLIRRDINSLFGRMASLSRRLCGHEMANALVEKKERSQWKKVVEKLGSAEDKVECKKLKKELKEARIMPLMTVPLTQAAIRRMIKESVDAGIVAERARKENVRNDARGYGPVRGQDAAPAVRECTFVGFMKCNPTAFHGTKGAVELRRWFEKAESVFRISKCVEGKKVQKPIDEEIIKESDIKSLGNVSFNDLSLGAKENFTPADKDMTEDNSHLESIRKDDTKSLSGFEAEESDHDDDIHSVYKEELTKDDEKVQDGFCAFRCNRQVQEMFYCRTISSLVSGLIISSGTPTVRTVLTEFLRRSGRVVLRVSDSNSGRQSLRAKEVTILYELLKYCIIMLDKADVDVRDLVDLIRELVILIDTEAASSKAAPEREKKSTQEIKELEIKVPDPVQGEHQPPVVINMPLDQFIDSLFNTSSSEFSLTLPLIIANKGKGTATEEYLVNQLMPFIEQGGSAPKIPNLLQFSLFVKKMTLEEVIAQMEEIKRLELLKSEKEKSVKRLKALADEELDA</sequence>
<gene>
    <name evidence="1" type="ORF">Tci_032965</name>
</gene>
<proteinExistence type="predicted"/>
<protein>
    <recommendedName>
        <fullName evidence="2">Reverse transcriptase domain-containing protein</fullName>
    </recommendedName>
</protein>
<name>A0A6L2LJ09_TANCI</name>
<dbReference type="EMBL" id="BKCJ010004429">
    <property type="protein sequence ID" value="GEU60987.1"/>
    <property type="molecule type" value="Genomic_DNA"/>
</dbReference>
<evidence type="ECO:0008006" key="2">
    <source>
        <dbReference type="Google" id="ProtNLM"/>
    </source>
</evidence>
<dbReference type="AlphaFoldDB" id="A0A6L2LJ09"/>
<comment type="caution">
    <text evidence="1">The sequence shown here is derived from an EMBL/GenBank/DDBJ whole genome shotgun (WGS) entry which is preliminary data.</text>
</comment>